<name>A0ABS1PBW3_9ACTN</name>
<dbReference type="RefSeq" id="WP_201826486.1">
    <property type="nucleotide sequence ID" value="NZ_JAERRH010000025.1"/>
</dbReference>
<feature type="region of interest" description="Disordered" evidence="1">
    <location>
        <begin position="86"/>
        <end position="111"/>
    </location>
</feature>
<feature type="compositionally biased region" description="Basic and acidic residues" evidence="1">
    <location>
        <begin position="89"/>
        <end position="99"/>
    </location>
</feature>
<comment type="caution">
    <text evidence="3">The sequence shown here is derived from an EMBL/GenBank/DDBJ whole genome shotgun (WGS) entry which is preliminary data.</text>
</comment>
<gene>
    <name evidence="3" type="ORF">JK361_35725</name>
</gene>
<proteinExistence type="predicted"/>
<sequence>MEQVIAAVRGFDHALVIVPGPKSGLPEQAWGDAFFYYAPGGQVPGTVQPYGTIVTKNQPGDTACDLDPPGRWRVNIQVGRAALQELTGEEPRGRDHLEPGAHNADGADGAGDDRVLPHPLYGALGWVCVVNPGARTHATVVKLLRAAHDAARTRFERRHGTQEPTHP</sequence>
<accession>A0ABS1PBW3</accession>
<dbReference type="InterPro" id="IPR045676">
    <property type="entry name" value="DUF6194"/>
</dbReference>
<keyword evidence="4" id="KW-1185">Reference proteome</keyword>
<dbReference type="Proteomes" id="UP000621386">
    <property type="component" value="Unassembled WGS sequence"/>
</dbReference>
<reference evidence="3 4" key="1">
    <citation type="submission" date="2021-01" db="EMBL/GenBank/DDBJ databases">
        <title>WGS of actinomycetes isolated from Thailand.</title>
        <authorList>
            <person name="Thawai C."/>
        </authorList>
    </citation>
    <scope>NUCLEOTIDE SEQUENCE [LARGE SCALE GENOMIC DNA]</scope>
    <source>
        <strain evidence="3 4">CH5-8</strain>
    </source>
</reference>
<organism evidence="3 4">
    <name type="scientific">Streptomyces musisoli</name>
    <dbReference type="NCBI Taxonomy" id="2802280"/>
    <lineage>
        <taxon>Bacteria</taxon>
        <taxon>Bacillati</taxon>
        <taxon>Actinomycetota</taxon>
        <taxon>Actinomycetes</taxon>
        <taxon>Kitasatosporales</taxon>
        <taxon>Streptomycetaceae</taxon>
        <taxon>Streptomyces</taxon>
    </lineage>
</organism>
<dbReference type="Pfam" id="PF19694">
    <property type="entry name" value="DUF6194"/>
    <property type="match status" value="1"/>
</dbReference>
<evidence type="ECO:0000313" key="3">
    <source>
        <dbReference type="EMBL" id="MBL1109861.1"/>
    </source>
</evidence>
<dbReference type="EMBL" id="JAERRH010000025">
    <property type="protein sequence ID" value="MBL1109861.1"/>
    <property type="molecule type" value="Genomic_DNA"/>
</dbReference>
<feature type="domain" description="DUF6194" evidence="2">
    <location>
        <begin position="1"/>
        <end position="159"/>
    </location>
</feature>
<evidence type="ECO:0000313" key="4">
    <source>
        <dbReference type="Proteomes" id="UP000621386"/>
    </source>
</evidence>
<protein>
    <recommendedName>
        <fullName evidence="2">DUF6194 domain-containing protein</fullName>
    </recommendedName>
</protein>
<evidence type="ECO:0000259" key="2">
    <source>
        <dbReference type="Pfam" id="PF19694"/>
    </source>
</evidence>
<evidence type="ECO:0000256" key="1">
    <source>
        <dbReference type="SAM" id="MobiDB-lite"/>
    </source>
</evidence>